<dbReference type="EMBL" id="CP036455">
    <property type="protein sequence ID" value="QBI56477.1"/>
    <property type="molecule type" value="Genomic_DNA"/>
</dbReference>
<accession>A0A4P6QAW7</accession>
<dbReference type="KEGG" id="strr:EKD16_23655"/>
<dbReference type="OrthoDB" id="4549080at2"/>
<keyword evidence="2" id="KW-0808">Transferase</keyword>
<evidence type="ECO:0000313" key="2">
    <source>
        <dbReference type="EMBL" id="QBI56477.1"/>
    </source>
</evidence>
<evidence type="ECO:0000259" key="1">
    <source>
        <dbReference type="PROSITE" id="PS51186"/>
    </source>
</evidence>
<dbReference type="Gene3D" id="3.40.630.30">
    <property type="match status" value="1"/>
</dbReference>
<dbReference type="PROSITE" id="PS51186">
    <property type="entry name" value="GNAT"/>
    <property type="match status" value="1"/>
</dbReference>
<evidence type="ECO:0000313" key="3">
    <source>
        <dbReference type="Proteomes" id="UP000292235"/>
    </source>
</evidence>
<dbReference type="Pfam" id="PF00583">
    <property type="entry name" value="Acetyltransf_1"/>
    <property type="match status" value="1"/>
</dbReference>
<gene>
    <name evidence="2" type="ORF">EKD16_23655</name>
</gene>
<dbReference type="InterPro" id="IPR000182">
    <property type="entry name" value="GNAT_dom"/>
</dbReference>
<feature type="domain" description="N-acetyltransferase" evidence="1">
    <location>
        <begin position="11"/>
        <end position="169"/>
    </location>
</feature>
<dbReference type="RefSeq" id="WP_131101367.1">
    <property type="nucleotide sequence ID" value="NZ_CP036455.1"/>
</dbReference>
<sequence length="292" mass="31981">MSIENTRATDVHYRPAAQSDLLSIADLFLTTSEAPWSREFARASHEHVLDTGTLLVAERRGEIVSVAGSIVRGRLWYLSTFWTHPEHQRSGIGMPLLRQAWNSGVSAGAEVFFTWSSSDPAAMASYMKLGMRPGYQILHFTGEPAGPSSDTGMHRGYESTDLDLSHAAKIDHDIRGCTRESDHAYFLGKPDTRGRQVRFDGEPAGYYYVTAEGNVGPLAWTGPRHADAVLALAFRDATSGGAGVSFAVPGSNRKALDFAFDSGLRFTRFNHFLTTSEFGALDRYLPSGPVLF</sequence>
<reference evidence="2 3" key="1">
    <citation type="submission" date="2019-02" db="EMBL/GenBank/DDBJ databases">
        <authorList>
            <person name="Khodamoradi S."/>
            <person name="Hahnke R.L."/>
            <person name="Kaempfer P."/>
            <person name="Schumann P."/>
            <person name="Rohde M."/>
            <person name="Steinert M."/>
            <person name="Luzhetskyy A."/>
            <person name="Wink J."/>
            <person name="Ruckert C."/>
        </authorList>
    </citation>
    <scope>NUCLEOTIDE SEQUENCE [LARGE SCALE GENOMIC DNA]</scope>
    <source>
        <strain evidence="2 3">M2</strain>
    </source>
</reference>
<dbReference type="AlphaFoldDB" id="A0A4P6QAW7"/>
<dbReference type="SUPFAM" id="SSF55729">
    <property type="entry name" value="Acyl-CoA N-acyltransferases (Nat)"/>
    <property type="match status" value="1"/>
</dbReference>
<dbReference type="InterPro" id="IPR016181">
    <property type="entry name" value="Acyl_CoA_acyltransferase"/>
</dbReference>
<proteinExistence type="predicted"/>
<name>A0A4P6QAW7_9ACTN</name>
<protein>
    <submittedName>
        <fullName evidence="2">Acetyltransferase (GNAT) family protein</fullName>
    </submittedName>
</protein>
<dbReference type="CDD" id="cd04301">
    <property type="entry name" value="NAT_SF"/>
    <property type="match status" value="1"/>
</dbReference>
<organism evidence="2 3">
    <name type="scientific">Streptomonospora litoralis</name>
    <dbReference type="NCBI Taxonomy" id="2498135"/>
    <lineage>
        <taxon>Bacteria</taxon>
        <taxon>Bacillati</taxon>
        <taxon>Actinomycetota</taxon>
        <taxon>Actinomycetes</taxon>
        <taxon>Streptosporangiales</taxon>
        <taxon>Nocardiopsidaceae</taxon>
        <taxon>Streptomonospora</taxon>
    </lineage>
</organism>
<dbReference type="GO" id="GO:0016747">
    <property type="term" value="F:acyltransferase activity, transferring groups other than amino-acyl groups"/>
    <property type="evidence" value="ECO:0007669"/>
    <property type="project" value="InterPro"/>
</dbReference>
<keyword evidence="3" id="KW-1185">Reference proteome</keyword>
<dbReference type="Proteomes" id="UP000292235">
    <property type="component" value="Chromosome"/>
</dbReference>